<gene>
    <name evidence="2" type="ORF">ACFQGH_10050</name>
</gene>
<evidence type="ECO:0000313" key="3">
    <source>
        <dbReference type="Proteomes" id="UP001596312"/>
    </source>
</evidence>
<accession>A0ABD5V8M7</accession>
<reference evidence="2 3" key="1">
    <citation type="journal article" date="2019" name="Int. J. Syst. Evol. Microbiol.">
        <title>The Global Catalogue of Microorganisms (GCM) 10K type strain sequencing project: providing services to taxonomists for standard genome sequencing and annotation.</title>
        <authorList>
            <consortium name="The Broad Institute Genomics Platform"/>
            <consortium name="The Broad Institute Genome Sequencing Center for Infectious Disease"/>
            <person name="Wu L."/>
            <person name="Ma J."/>
        </authorList>
    </citation>
    <scope>NUCLEOTIDE SEQUENCE [LARGE SCALE GENOMIC DNA]</scope>
    <source>
        <strain evidence="2 3">CGMCC 1.3240</strain>
    </source>
</reference>
<dbReference type="AlphaFoldDB" id="A0ABD5V8M7"/>
<dbReference type="InterPro" id="IPR010995">
    <property type="entry name" value="DNA_repair_Rad51/TF_NusA_a-hlx"/>
</dbReference>
<evidence type="ECO:0000313" key="2">
    <source>
        <dbReference type="EMBL" id="MFC6905535.1"/>
    </source>
</evidence>
<proteinExistence type="predicted"/>
<organism evidence="2 3">
    <name type="scientific">Halalkalicoccus tibetensis</name>
    <dbReference type="NCBI Taxonomy" id="175632"/>
    <lineage>
        <taxon>Archaea</taxon>
        <taxon>Methanobacteriati</taxon>
        <taxon>Methanobacteriota</taxon>
        <taxon>Stenosarchaea group</taxon>
        <taxon>Halobacteria</taxon>
        <taxon>Halobacteriales</taxon>
        <taxon>Halococcaceae</taxon>
        <taxon>Halalkalicoccus</taxon>
    </lineage>
</organism>
<keyword evidence="1" id="KW-0175">Coiled coil</keyword>
<protein>
    <submittedName>
        <fullName evidence="2">Helix-hairpin-helix domain-containing protein</fullName>
    </submittedName>
</protein>
<dbReference type="Proteomes" id="UP001596312">
    <property type="component" value="Unassembled WGS sequence"/>
</dbReference>
<name>A0ABD5V8M7_9EURY</name>
<dbReference type="SUPFAM" id="SSF47794">
    <property type="entry name" value="Rad51 N-terminal domain-like"/>
    <property type="match status" value="1"/>
</dbReference>
<dbReference type="EMBL" id="JBHSXQ010000003">
    <property type="protein sequence ID" value="MFC6905535.1"/>
    <property type="molecule type" value="Genomic_DNA"/>
</dbReference>
<evidence type="ECO:0000256" key="1">
    <source>
        <dbReference type="SAM" id="Coils"/>
    </source>
</evidence>
<comment type="caution">
    <text evidence="2">The sequence shown here is derived from an EMBL/GenBank/DDBJ whole genome shotgun (WGS) entry which is preliminary data.</text>
</comment>
<dbReference type="Gene3D" id="1.10.150.20">
    <property type="entry name" value="5' to 3' exonuclease, C-terminal subdomain"/>
    <property type="match status" value="1"/>
</dbReference>
<feature type="coiled-coil region" evidence="1">
    <location>
        <begin position="153"/>
        <end position="180"/>
    </location>
</feature>
<dbReference type="RefSeq" id="WP_340604057.1">
    <property type="nucleotide sequence ID" value="NZ_JBBMXV010000003.1"/>
</dbReference>
<keyword evidence="3" id="KW-1185">Reference proteome</keyword>
<sequence>MTTTPMKALFDLQRTTFEQSQQAIEQGLETQQQFAESAIRTGVAAQRSMQRQGMEVTRQWAVASTGAMWAGADGDRREEVDEQFDALVDAQEETWDAFEESLEEGLAAYEELTERQKEFLEQSMASFTDTSERMEGTVIEIAEDAETATEQGTEAMEESVEALTEEFEEISNLNQAHAERLNEAGIDGMEALADAQTDAVARAAEVSELQAQAWIDAAER</sequence>